<dbReference type="PROSITE" id="PS50005">
    <property type="entry name" value="TPR"/>
    <property type="match status" value="5"/>
</dbReference>
<dbReference type="Proteomes" id="UP001108280">
    <property type="component" value="Chromosome 6"/>
</dbReference>
<accession>A0A9J7GY23</accession>
<reference evidence="3" key="1">
    <citation type="journal article" date="2018" name="Biotechnol. Bioeng.">
        <title>A reference genome of the Chinese hamster based on a hybrid assembly strategy.</title>
        <authorList>
            <person name="Rupp O."/>
            <person name="MacDonald M.L."/>
            <person name="Li S."/>
            <person name="Dhiman H."/>
            <person name="Polson S."/>
            <person name="Griep S."/>
            <person name="Heffner K."/>
            <person name="Hernandez I."/>
            <person name="Brinkrolf K."/>
            <person name="Jadhav V."/>
            <person name="Samoudi M."/>
            <person name="Hao H."/>
            <person name="Kingham B."/>
            <person name="Goesmann A."/>
            <person name="Betenbaugh M.J."/>
            <person name="Lewis N.E."/>
            <person name="Borth N."/>
            <person name="Lee K.H."/>
        </authorList>
    </citation>
    <scope>NUCLEOTIDE SEQUENCE [LARGE SCALE GENOMIC DNA]</scope>
    <source>
        <strain evidence="3">17A/GY</strain>
    </source>
</reference>
<organism evidence="3 4">
    <name type="scientific">Cricetulus griseus</name>
    <name type="common">Chinese hamster</name>
    <name type="synonym">Cricetulus barabensis griseus</name>
    <dbReference type="NCBI Taxonomy" id="10029"/>
    <lineage>
        <taxon>Eukaryota</taxon>
        <taxon>Metazoa</taxon>
        <taxon>Chordata</taxon>
        <taxon>Craniata</taxon>
        <taxon>Vertebrata</taxon>
        <taxon>Euteleostomi</taxon>
        <taxon>Mammalia</taxon>
        <taxon>Eutheria</taxon>
        <taxon>Euarchontoglires</taxon>
        <taxon>Glires</taxon>
        <taxon>Rodentia</taxon>
        <taxon>Myomorpha</taxon>
        <taxon>Muroidea</taxon>
        <taxon>Cricetidae</taxon>
        <taxon>Cricetinae</taxon>
        <taxon>Cricetulus</taxon>
    </lineage>
</organism>
<feature type="compositionally biased region" description="Polar residues" evidence="2">
    <location>
        <begin position="739"/>
        <end position="755"/>
    </location>
</feature>
<keyword evidence="3" id="KW-1185">Reference proteome</keyword>
<feature type="compositionally biased region" description="Polar residues" evidence="2">
    <location>
        <begin position="826"/>
        <end position="835"/>
    </location>
</feature>
<proteinExistence type="predicted"/>
<feature type="region of interest" description="Disordered" evidence="2">
    <location>
        <begin position="769"/>
        <end position="835"/>
    </location>
</feature>
<name>A0A9J7GY23_CRIGR</name>
<feature type="compositionally biased region" description="Polar residues" evidence="2">
    <location>
        <begin position="695"/>
        <end position="712"/>
    </location>
</feature>
<evidence type="ECO:0000256" key="1">
    <source>
        <dbReference type="PROSITE-ProRule" id="PRU00339"/>
    </source>
</evidence>
<dbReference type="InterPro" id="IPR011990">
    <property type="entry name" value="TPR-like_helical_dom_sf"/>
</dbReference>
<feature type="region of interest" description="Disordered" evidence="2">
    <location>
        <begin position="666"/>
        <end position="755"/>
    </location>
</feature>
<reference evidence="4" key="3">
    <citation type="submission" date="2025-08" db="UniProtKB">
        <authorList>
            <consortium name="RefSeq"/>
        </authorList>
    </citation>
    <scope>IDENTIFICATION</scope>
    <source>
        <strain evidence="4">17A/GY</strain>
        <tissue evidence="4">Liver</tissue>
    </source>
</reference>
<dbReference type="SMART" id="SM00028">
    <property type="entry name" value="TPR"/>
    <property type="match status" value="9"/>
</dbReference>
<dbReference type="RefSeq" id="XP_016833459.1">
    <property type="nucleotide sequence ID" value="XM_016977970.3"/>
</dbReference>
<sequence length="835" mass="94960">MTDSSTEESVNVQTQKIPKLQVPETRETTLQRIFGTSQVFYSVSGVVKPRLTESTVPFRVREYYHQGHHCLEQEDWEMAVLYFSRALHLNPDQVEFYIFRAEAFIQLCDFSSALQNLRRAYSYEPENSKYLERLAFVLYLQGQCLYELCDFQEALYVFLQASDLQPQNPSFSYRCMACLLALNRHQDCLSLVTREVKQGRATADVYILRARIYNFFQKPKLCYQDLRSALLFNPKHPQAKGLLQVMVDQAKKSLQDASILAVQGKLHRALKRISCAIENNPLDPNLFLFRGTLHRRLQQFDPAVEDFLKAMDMVTDSQDNLVQKTQRQLLLTYNDFAVHCYTQGAYQEGVLLLNKAIRDEQNEKGLYINRGDCFFQLGNLAFAEADYKQALELCPKDEGANLRMGVLQEKMGLCEQTRRQFQKAEDHFSAAIKYNPVNAQYYLHRAKNRQLLQNIVGACQDIATVLLLNPKYPKMAPLMAKLFPGMSVEEVLNSHVAQLAKLQLRRMIESGPKASHPQSIVAKRLIERQKAQALMESWNWEQLFTRNPEEEVAPSESLQGKTLREKIEFKREVVEEKKVKILRKVTSLSDSYVDQTSSGSEFSILSPSTLETEVSTMEYKSTSNTAASSAERLLPQYLVTTKYKESLGLSMAPNVTQVSEDLHKSLTENIPDDGPRHHSSKAEATQRPKPRKTEPSQSLGKQRPSQRPSITEATKGPKPRKNRPALSPRQRLRRAKAVQAQNWKPRTNSNSQKTSSLLSNIAVIISSSNEAQDQSPVPSKADDISSYNDSTATSSTNTDSLRLSIHLSKPKYSKDQSPSHNKEEVSPTSNNYAAP</sequence>
<dbReference type="RefSeq" id="XP_035301893.1">
    <property type="nucleotide sequence ID" value="XM_035446002.1"/>
</dbReference>
<dbReference type="InterPro" id="IPR019734">
    <property type="entry name" value="TPR_rpt"/>
</dbReference>
<dbReference type="AlphaFoldDB" id="A0A9J7GY23"/>
<dbReference type="OrthoDB" id="1926212at2759"/>
<dbReference type="Gene3D" id="1.25.40.10">
    <property type="entry name" value="Tetratricopeptide repeat domain"/>
    <property type="match status" value="5"/>
</dbReference>
<evidence type="ECO:0000313" key="4">
    <source>
        <dbReference type="RefSeq" id="XP_035301893.1"/>
    </source>
</evidence>
<dbReference type="Pfam" id="PF00515">
    <property type="entry name" value="TPR_1"/>
    <property type="match status" value="1"/>
</dbReference>
<dbReference type="Pfam" id="PF13432">
    <property type="entry name" value="TPR_16"/>
    <property type="match status" value="1"/>
</dbReference>
<feature type="repeat" description="TPR" evidence="1">
    <location>
        <begin position="94"/>
        <end position="127"/>
    </location>
</feature>
<keyword evidence="1" id="KW-0802">TPR repeat</keyword>
<evidence type="ECO:0000313" key="3">
    <source>
        <dbReference type="Proteomes" id="UP001108280"/>
    </source>
</evidence>
<dbReference type="SUPFAM" id="SSF48452">
    <property type="entry name" value="TPR-like"/>
    <property type="match status" value="3"/>
</dbReference>
<feature type="repeat" description="TPR" evidence="1">
    <location>
        <begin position="135"/>
        <end position="168"/>
    </location>
</feature>
<dbReference type="PANTHER" id="PTHR45153:SF1">
    <property type="entry name" value="TETRATRICOPEPTIDE REPEAT PROTEIN 16"/>
    <property type="match status" value="1"/>
</dbReference>
<feature type="compositionally biased region" description="Low complexity" evidence="2">
    <location>
        <begin position="785"/>
        <end position="800"/>
    </location>
</feature>
<evidence type="ECO:0000256" key="2">
    <source>
        <dbReference type="SAM" id="MobiDB-lite"/>
    </source>
</evidence>
<protein>
    <submittedName>
        <fullName evidence="4">Tetratricopeptide repeat protein 16 isoform X2</fullName>
    </submittedName>
</protein>
<dbReference type="PANTHER" id="PTHR45153">
    <property type="entry name" value="TETRATRICOPEPTIDE REPEAT PROTEIN 16"/>
    <property type="match status" value="1"/>
</dbReference>
<dbReference type="GeneID" id="100760213"/>
<feature type="repeat" description="TPR" evidence="1">
    <location>
        <begin position="284"/>
        <end position="317"/>
    </location>
</feature>
<gene>
    <name evidence="4" type="primary">Ttc16</name>
</gene>
<dbReference type="CTD" id="158248"/>
<feature type="compositionally biased region" description="Basic and acidic residues" evidence="2">
    <location>
        <begin position="673"/>
        <end position="694"/>
    </location>
</feature>
<feature type="repeat" description="TPR" evidence="1">
    <location>
        <begin position="60"/>
        <end position="93"/>
    </location>
</feature>
<feature type="repeat" description="TPR" evidence="1">
    <location>
        <begin position="364"/>
        <end position="397"/>
    </location>
</feature>
<reference evidence="3" key="2">
    <citation type="journal article" date="2020" name="Biotechnol. Bioeng.">
        <title>Chromosome-scale scaffolds for the Chinese hamster reference genome assembly to facilitate the study of the CHO epigenome.</title>
        <authorList>
            <person name="Hilliard W."/>
            <person name="MacDonald M."/>
            <person name="Lee K.H."/>
        </authorList>
    </citation>
    <scope>NUCLEOTIDE SEQUENCE [LARGE SCALE GENOMIC DNA]</scope>
    <source>
        <strain evidence="3">17A/GY</strain>
    </source>
</reference>